<evidence type="ECO:0000313" key="2">
    <source>
        <dbReference type="EMBL" id="MBB5223515.1"/>
    </source>
</evidence>
<reference evidence="2 3" key="1">
    <citation type="submission" date="2020-08" db="EMBL/GenBank/DDBJ databases">
        <title>Genomic Encyclopedia of Type Strains, Phase IV (KMG-IV): sequencing the most valuable type-strain genomes for metagenomic binning, comparative biology and taxonomic classification.</title>
        <authorList>
            <person name="Goeker M."/>
        </authorList>
    </citation>
    <scope>NUCLEOTIDE SEQUENCE [LARGE SCALE GENOMIC DNA]</scope>
    <source>
        <strain evidence="2 3">DSM 101730</strain>
    </source>
</reference>
<name>A0A840SSK1_9RHOB</name>
<dbReference type="PROSITE" id="PS51257">
    <property type="entry name" value="PROKAR_LIPOPROTEIN"/>
    <property type="match status" value="1"/>
</dbReference>
<dbReference type="AlphaFoldDB" id="A0A840SSK1"/>
<dbReference type="EMBL" id="JACHFM010000003">
    <property type="protein sequence ID" value="MBB5223515.1"/>
    <property type="molecule type" value="Genomic_DNA"/>
</dbReference>
<proteinExistence type="predicted"/>
<protein>
    <recommendedName>
        <fullName evidence="4">Lipoprotein</fullName>
    </recommendedName>
</protein>
<dbReference type="RefSeq" id="WP_184152411.1">
    <property type="nucleotide sequence ID" value="NZ_JACHFM010000003.1"/>
</dbReference>
<feature type="chain" id="PRO_5032595634" description="Lipoprotein" evidence="1">
    <location>
        <begin position="24"/>
        <end position="171"/>
    </location>
</feature>
<evidence type="ECO:0000313" key="3">
    <source>
        <dbReference type="Proteomes" id="UP000549457"/>
    </source>
</evidence>
<feature type="signal peptide" evidence="1">
    <location>
        <begin position="1"/>
        <end position="23"/>
    </location>
</feature>
<comment type="caution">
    <text evidence="2">The sequence shown here is derived from an EMBL/GenBank/DDBJ whole genome shotgun (WGS) entry which is preliminary data.</text>
</comment>
<sequence length="171" mass="18236">MIRPGLRAPSLLLPLLLAACATGAPVTRQVVVPGGQFQAVQGEARFFVRSFLSTGSQQQEVIGARCELVTSLYRIELVTPARAVVPNFGPQSPEVTVACRTPDSAGSASTRIVTRWQQPPGVWGDPFFGPRGGPWGPAWGPGWGPGPWGWSGPGFPVSNYPNINVTLYPTR</sequence>
<evidence type="ECO:0008006" key="4">
    <source>
        <dbReference type="Google" id="ProtNLM"/>
    </source>
</evidence>
<evidence type="ECO:0000256" key="1">
    <source>
        <dbReference type="SAM" id="SignalP"/>
    </source>
</evidence>
<dbReference type="Proteomes" id="UP000549457">
    <property type="component" value="Unassembled WGS sequence"/>
</dbReference>
<organism evidence="2 3">
    <name type="scientific">Amaricoccus macauensis</name>
    <dbReference type="NCBI Taxonomy" id="57001"/>
    <lineage>
        <taxon>Bacteria</taxon>
        <taxon>Pseudomonadati</taxon>
        <taxon>Pseudomonadota</taxon>
        <taxon>Alphaproteobacteria</taxon>
        <taxon>Rhodobacterales</taxon>
        <taxon>Paracoccaceae</taxon>
        <taxon>Amaricoccus</taxon>
    </lineage>
</organism>
<accession>A0A840SSK1</accession>
<keyword evidence="3" id="KW-1185">Reference proteome</keyword>
<keyword evidence="1" id="KW-0732">Signal</keyword>
<gene>
    <name evidence="2" type="ORF">HNP73_003462</name>
</gene>